<dbReference type="Proteomes" id="UP001472677">
    <property type="component" value="Unassembled WGS sequence"/>
</dbReference>
<dbReference type="EMBL" id="JBBPBM010000021">
    <property type="protein sequence ID" value="KAK8548327.1"/>
    <property type="molecule type" value="Genomic_DNA"/>
</dbReference>
<dbReference type="PANTHER" id="PTHR39244">
    <property type="entry name" value="NATTERIN-4"/>
    <property type="match status" value="1"/>
</dbReference>
<dbReference type="Gene3D" id="2.80.10.50">
    <property type="match status" value="1"/>
</dbReference>
<keyword evidence="2" id="KW-1185">Reference proteome</keyword>
<dbReference type="InterPro" id="IPR036242">
    <property type="entry name" value="Agglutinin_dom_sf"/>
</dbReference>
<evidence type="ECO:0000313" key="1">
    <source>
        <dbReference type="EMBL" id="KAK8548327.1"/>
    </source>
</evidence>
<dbReference type="SUPFAM" id="SSF50382">
    <property type="entry name" value="Agglutinin"/>
    <property type="match status" value="1"/>
</dbReference>
<accession>A0ABR2DWI1</accession>
<comment type="caution">
    <text evidence="1">The sequence shown here is derived from an EMBL/GenBank/DDBJ whole genome shotgun (WGS) entry which is preliminary data.</text>
</comment>
<organism evidence="1 2">
    <name type="scientific">Hibiscus sabdariffa</name>
    <name type="common">roselle</name>
    <dbReference type="NCBI Taxonomy" id="183260"/>
    <lineage>
        <taxon>Eukaryota</taxon>
        <taxon>Viridiplantae</taxon>
        <taxon>Streptophyta</taxon>
        <taxon>Embryophyta</taxon>
        <taxon>Tracheophyta</taxon>
        <taxon>Spermatophyta</taxon>
        <taxon>Magnoliopsida</taxon>
        <taxon>eudicotyledons</taxon>
        <taxon>Gunneridae</taxon>
        <taxon>Pentapetalae</taxon>
        <taxon>rosids</taxon>
        <taxon>malvids</taxon>
        <taxon>Malvales</taxon>
        <taxon>Malvaceae</taxon>
        <taxon>Malvoideae</taxon>
        <taxon>Hibiscus</taxon>
    </lineage>
</organism>
<gene>
    <name evidence="1" type="ORF">V6N12_061242</name>
</gene>
<dbReference type="PANTHER" id="PTHR39244:SF5">
    <property type="entry name" value="NATTERIN-3-LIKE"/>
    <property type="match status" value="1"/>
</dbReference>
<reference evidence="1 2" key="1">
    <citation type="journal article" date="2024" name="G3 (Bethesda)">
        <title>Genome assembly of Hibiscus sabdariffa L. provides insights into metabolisms of medicinal natural products.</title>
        <authorList>
            <person name="Kim T."/>
        </authorList>
    </citation>
    <scope>NUCLEOTIDE SEQUENCE [LARGE SCALE GENOMIC DNA]</scope>
    <source>
        <strain evidence="1">TK-2024</strain>
        <tissue evidence="1">Old leaves</tissue>
    </source>
</reference>
<name>A0ABR2DWI1_9ROSI</name>
<protein>
    <submittedName>
        <fullName evidence="1">Uncharacterized protein</fullName>
    </submittedName>
</protein>
<evidence type="ECO:0000313" key="2">
    <source>
        <dbReference type="Proteomes" id="UP001472677"/>
    </source>
</evidence>
<sequence length="116" mass="12850">MHIVQVHPCRLPPEPNRTIGSAIRREHDDGRCNDMFRMIDCKSLLVPPKYVAFKGYNGKYLGPHDNYAAFTADDIGDPNVAWQTVYGPGCRCGCNVAVAAITVVFGTITKLHILFT</sequence>
<proteinExistence type="predicted"/>
<dbReference type="InterPro" id="IPR053237">
    <property type="entry name" value="Natterin_C"/>
</dbReference>